<dbReference type="Pfam" id="PF08806">
    <property type="entry name" value="Sep15_SelM"/>
    <property type="match status" value="1"/>
</dbReference>
<dbReference type="STRING" id="542832.A0A3M6VK99"/>
<dbReference type="InterPro" id="IPR036249">
    <property type="entry name" value="Thioredoxin-like_sf"/>
</dbReference>
<accession>A0A3M6VK99</accession>
<evidence type="ECO:0000256" key="6">
    <source>
        <dbReference type="ARBA" id="ARBA00040775"/>
    </source>
</evidence>
<feature type="chain" id="PRO_5033383982" description="Selenoprotein F" evidence="7">
    <location>
        <begin position="16"/>
        <end position="196"/>
    </location>
</feature>
<comment type="subcellular location">
    <subcellularLocation>
        <location evidence="1">Endoplasmic reticulum lumen</location>
    </subcellularLocation>
</comment>
<evidence type="ECO:0000259" key="8">
    <source>
        <dbReference type="Pfam" id="PF08806"/>
    </source>
</evidence>
<dbReference type="Gene3D" id="3.40.30.50">
    <property type="entry name" value="Sep15/SelM thioredoxin-like domain, active-site redox motif"/>
    <property type="match status" value="1"/>
</dbReference>
<protein>
    <recommendedName>
        <fullName evidence="6">Selenoprotein F</fullName>
    </recommendedName>
</protein>
<keyword evidence="5" id="KW-0712">Selenocysteine</keyword>
<feature type="domain" description="Selenoprotein F/M" evidence="8">
    <location>
        <begin position="101"/>
        <end position="173"/>
    </location>
</feature>
<keyword evidence="4" id="KW-0256">Endoplasmic reticulum</keyword>
<gene>
    <name evidence="10" type="ORF">DD237_003981</name>
    <name evidence="9" type="ORF">DD238_003791</name>
</gene>
<reference evidence="11 12" key="1">
    <citation type="submission" date="2018-06" db="EMBL/GenBank/DDBJ databases">
        <title>Comparative genomics of downy mildews reveals potential adaptations to biotrophy.</title>
        <authorList>
            <person name="Fletcher K."/>
            <person name="Klosterman S.J."/>
            <person name="Derevnina L."/>
            <person name="Martin F."/>
            <person name="Koike S."/>
            <person name="Reyes Chin-Wo S."/>
            <person name="Mou B."/>
            <person name="Michelmore R."/>
        </authorList>
    </citation>
    <scope>NUCLEOTIDE SEQUENCE [LARGE SCALE GENOMIC DNA]</scope>
    <source>
        <strain evidence="10 12">R13</strain>
        <strain evidence="9 11">R14</strain>
    </source>
</reference>
<evidence type="ECO:0000256" key="5">
    <source>
        <dbReference type="ARBA" id="ARBA00022933"/>
    </source>
</evidence>
<name>A0A3M6VK99_9STRA</name>
<dbReference type="AlphaFoldDB" id="A0A3M6VK99"/>
<dbReference type="PANTHER" id="PTHR13077:SF6">
    <property type="entry name" value="SELENOPROTEIN F"/>
    <property type="match status" value="1"/>
</dbReference>
<dbReference type="SUPFAM" id="SSF52833">
    <property type="entry name" value="Thioredoxin-like"/>
    <property type="match status" value="1"/>
</dbReference>
<evidence type="ECO:0000256" key="4">
    <source>
        <dbReference type="ARBA" id="ARBA00022824"/>
    </source>
</evidence>
<keyword evidence="11" id="KW-1185">Reference proteome</keyword>
<proteinExistence type="inferred from homology"/>
<evidence type="ECO:0000256" key="2">
    <source>
        <dbReference type="ARBA" id="ARBA00005742"/>
    </source>
</evidence>
<dbReference type="GO" id="GO:0005788">
    <property type="term" value="C:endoplasmic reticulum lumen"/>
    <property type="evidence" value="ECO:0007669"/>
    <property type="project" value="UniProtKB-SubCell"/>
</dbReference>
<dbReference type="InterPro" id="IPR038219">
    <property type="entry name" value="Sep15/SelM_sf"/>
</dbReference>
<dbReference type="PANTHER" id="PTHR13077">
    <property type="entry name" value="SELENOPROTEIN F"/>
    <property type="match status" value="1"/>
</dbReference>
<dbReference type="InterPro" id="IPR039992">
    <property type="entry name" value="Sep15_SelM"/>
</dbReference>
<evidence type="ECO:0000256" key="7">
    <source>
        <dbReference type="SAM" id="SignalP"/>
    </source>
</evidence>
<dbReference type="EMBL" id="QLLG01000177">
    <property type="protein sequence ID" value="RMX67099.1"/>
    <property type="molecule type" value="Genomic_DNA"/>
</dbReference>
<dbReference type="EMBL" id="QKXF01000243">
    <property type="protein sequence ID" value="RQM13651.1"/>
    <property type="molecule type" value="Genomic_DNA"/>
</dbReference>
<organism evidence="9 11">
    <name type="scientific">Peronospora effusa</name>
    <dbReference type="NCBI Taxonomy" id="542832"/>
    <lineage>
        <taxon>Eukaryota</taxon>
        <taxon>Sar</taxon>
        <taxon>Stramenopiles</taxon>
        <taxon>Oomycota</taxon>
        <taxon>Peronosporomycetes</taxon>
        <taxon>Peronosporales</taxon>
        <taxon>Peronosporaceae</taxon>
        <taxon>Peronospora</taxon>
    </lineage>
</organism>
<evidence type="ECO:0000313" key="9">
    <source>
        <dbReference type="EMBL" id="RMX67099.1"/>
    </source>
</evidence>
<keyword evidence="3 7" id="KW-0732">Signal</keyword>
<evidence type="ECO:0000313" key="11">
    <source>
        <dbReference type="Proteomes" id="UP000282087"/>
    </source>
</evidence>
<evidence type="ECO:0000313" key="10">
    <source>
        <dbReference type="EMBL" id="RQM13651.1"/>
    </source>
</evidence>
<sequence length="196" mass="22112">MKLPSLLLFGACVSAQKDSESILTSPQAPTLSSEYVDHCATLGFDVNALDCRLCDDLSTFLTSKTTTSKIETVKIVGQECQKCCSDFSRALEAEDRRYANVVLAVSQYRLKRYPTVANFVEHQASKIKGLEVQETNYRLPTLQFFDKKGVKIEEISVAYWDEDSIAEFIDKKLLVESTTKEENEDDETIVEMEVKL</sequence>
<evidence type="ECO:0000256" key="3">
    <source>
        <dbReference type="ARBA" id="ARBA00022729"/>
    </source>
</evidence>
<dbReference type="Proteomes" id="UP000282087">
    <property type="component" value="Unassembled WGS sequence"/>
</dbReference>
<evidence type="ECO:0000256" key="1">
    <source>
        <dbReference type="ARBA" id="ARBA00004319"/>
    </source>
</evidence>
<dbReference type="Proteomes" id="UP000286097">
    <property type="component" value="Unassembled WGS sequence"/>
</dbReference>
<comment type="similarity">
    <text evidence="2">Belongs to the selenoprotein M/F family.</text>
</comment>
<dbReference type="InterPro" id="IPR014912">
    <property type="entry name" value="Sep15_SelM_dom"/>
</dbReference>
<dbReference type="VEuPathDB" id="FungiDB:DD237_003981"/>
<comment type="caution">
    <text evidence="9">The sequence shown here is derived from an EMBL/GenBank/DDBJ whole genome shotgun (WGS) entry which is preliminary data.</text>
</comment>
<evidence type="ECO:0000313" key="12">
    <source>
        <dbReference type="Proteomes" id="UP000286097"/>
    </source>
</evidence>
<dbReference type="GO" id="GO:0016491">
    <property type="term" value="F:oxidoreductase activity"/>
    <property type="evidence" value="ECO:0007669"/>
    <property type="project" value="TreeGrafter"/>
</dbReference>
<feature type="signal peptide" evidence="7">
    <location>
        <begin position="1"/>
        <end position="15"/>
    </location>
</feature>